<evidence type="ECO:0000313" key="8">
    <source>
        <dbReference type="EMBL" id="RKQ96061.1"/>
    </source>
</evidence>
<feature type="transmembrane region" description="Helical" evidence="7">
    <location>
        <begin position="148"/>
        <end position="174"/>
    </location>
</feature>
<dbReference type="Pfam" id="PF05977">
    <property type="entry name" value="MFS_3"/>
    <property type="match status" value="1"/>
</dbReference>
<comment type="subcellular location">
    <subcellularLocation>
        <location evidence="1">Cell membrane</location>
        <topology evidence="1">Multi-pass membrane protein</topology>
    </subcellularLocation>
</comment>
<feature type="transmembrane region" description="Helical" evidence="7">
    <location>
        <begin position="88"/>
        <end position="108"/>
    </location>
</feature>
<feature type="transmembrane region" description="Helical" evidence="7">
    <location>
        <begin position="262"/>
        <end position="287"/>
    </location>
</feature>
<dbReference type="AlphaFoldDB" id="A0A495D4A8"/>
<gene>
    <name evidence="8" type="ORF">C7435_2313</name>
</gene>
<evidence type="ECO:0000256" key="5">
    <source>
        <dbReference type="ARBA" id="ARBA00022989"/>
    </source>
</evidence>
<evidence type="ECO:0000313" key="9">
    <source>
        <dbReference type="Proteomes" id="UP000273675"/>
    </source>
</evidence>
<dbReference type="InterPro" id="IPR036259">
    <property type="entry name" value="MFS_trans_sf"/>
</dbReference>
<dbReference type="PANTHER" id="PTHR23513:SF9">
    <property type="entry name" value="ENTEROBACTIN EXPORTER ENTS"/>
    <property type="match status" value="1"/>
</dbReference>
<keyword evidence="3" id="KW-1003">Cell membrane</keyword>
<sequence length="457" mass="48531">MRHSPGPIFQPVEFSGETGLIGDHVLPQGKDRICRVLTPSLSIFANQAYRHYWIMRQLLSAARQMQAVAIGWQVYDVARQTRSVEESALLLGFVGLAMFAPVFFLSLLGGQAADRLDRKFILVTTNLIRVACAIALAISPFFTGPVTLVIVFGAAGFLGVTHAFSPAASSALMARIVPRADMRQAIAWNSLGFQAAAIGGPAIGGLLYILGPTTVYLVSAAMLLLATGFIATARTPRHEKLQGQRGLSMVIEGLRYVRDNKVVLGAISLDLVVVLFGGVTALLPVFARDVLHTDTVGLGLLRTAPAIGAAMIALLLATRPLTRRIGAWMLGAIAVYGVAMIGFALSEVLILSMIALAVTGAADMISVFIRQSIIQLATPLGMRGRVSAVEFIFISASNELGEFESGVAARFLGPIGAVLLGGGMALVTAAAWFRLFPQLARTDELEHVEEEPAKPAS</sequence>
<proteinExistence type="predicted"/>
<feature type="transmembrane region" description="Helical" evidence="7">
    <location>
        <begin position="325"/>
        <end position="343"/>
    </location>
</feature>
<feature type="transmembrane region" description="Helical" evidence="7">
    <location>
        <begin position="186"/>
        <end position="209"/>
    </location>
</feature>
<feature type="transmembrane region" description="Helical" evidence="7">
    <location>
        <begin position="411"/>
        <end position="433"/>
    </location>
</feature>
<dbReference type="Proteomes" id="UP000273675">
    <property type="component" value="Unassembled WGS sequence"/>
</dbReference>
<evidence type="ECO:0000256" key="3">
    <source>
        <dbReference type="ARBA" id="ARBA00022475"/>
    </source>
</evidence>
<evidence type="ECO:0000256" key="4">
    <source>
        <dbReference type="ARBA" id="ARBA00022692"/>
    </source>
</evidence>
<dbReference type="Gene3D" id="1.20.1250.20">
    <property type="entry name" value="MFS general substrate transporter like domains"/>
    <property type="match status" value="1"/>
</dbReference>
<dbReference type="CDD" id="cd06173">
    <property type="entry name" value="MFS_MefA_like"/>
    <property type="match status" value="1"/>
</dbReference>
<dbReference type="PANTHER" id="PTHR23513">
    <property type="entry name" value="INTEGRAL MEMBRANE EFFLUX PROTEIN-RELATED"/>
    <property type="match status" value="1"/>
</dbReference>
<evidence type="ECO:0000256" key="2">
    <source>
        <dbReference type="ARBA" id="ARBA00022448"/>
    </source>
</evidence>
<feature type="transmembrane region" description="Helical" evidence="7">
    <location>
        <begin position="299"/>
        <end position="318"/>
    </location>
</feature>
<accession>A0A495D4A8</accession>
<feature type="transmembrane region" description="Helical" evidence="7">
    <location>
        <begin position="120"/>
        <end position="142"/>
    </location>
</feature>
<dbReference type="InterPro" id="IPR010290">
    <property type="entry name" value="TM_effector"/>
</dbReference>
<evidence type="ECO:0000256" key="6">
    <source>
        <dbReference type="ARBA" id="ARBA00023136"/>
    </source>
</evidence>
<evidence type="ECO:0000256" key="7">
    <source>
        <dbReference type="SAM" id="Phobius"/>
    </source>
</evidence>
<keyword evidence="4 7" id="KW-0812">Transmembrane</keyword>
<feature type="transmembrane region" description="Helical" evidence="7">
    <location>
        <begin position="349"/>
        <end position="369"/>
    </location>
</feature>
<protein>
    <submittedName>
        <fullName evidence="8">Putative MFS family arabinose efflux permease</fullName>
    </submittedName>
</protein>
<keyword evidence="6 7" id="KW-0472">Membrane</keyword>
<feature type="transmembrane region" description="Helical" evidence="7">
    <location>
        <begin position="215"/>
        <end position="233"/>
    </location>
</feature>
<keyword evidence="2" id="KW-0813">Transport</keyword>
<dbReference type="GO" id="GO:0005886">
    <property type="term" value="C:plasma membrane"/>
    <property type="evidence" value="ECO:0007669"/>
    <property type="project" value="UniProtKB-SubCell"/>
</dbReference>
<evidence type="ECO:0000256" key="1">
    <source>
        <dbReference type="ARBA" id="ARBA00004651"/>
    </source>
</evidence>
<keyword evidence="5 7" id="KW-1133">Transmembrane helix</keyword>
<dbReference type="SUPFAM" id="SSF103473">
    <property type="entry name" value="MFS general substrate transporter"/>
    <property type="match status" value="1"/>
</dbReference>
<organism evidence="8 9">
    <name type="scientific">Maricaulis maris</name>
    <dbReference type="NCBI Taxonomy" id="74318"/>
    <lineage>
        <taxon>Bacteria</taxon>
        <taxon>Pseudomonadati</taxon>
        <taxon>Pseudomonadota</taxon>
        <taxon>Alphaproteobacteria</taxon>
        <taxon>Maricaulales</taxon>
        <taxon>Maricaulaceae</taxon>
        <taxon>Maricaulis</taxon>
    </lineage>
</organism>
<reference evidence="8 9" key="1">
    <citation type="submission" date="2018-10" db="EMBL/GenBank/DDBJ databases">
        <title>Genomic Encyclopedia of Type Strains, Phase IV (KMG-IV): sequencing the most valuable type-strain genomes for metagenomic binning, comparative biology and taxonomic classification.</title>
        <authorList>
            <person name="Goeker M."/>
        </authorList>
    </citation>
    <scope>NUCLEOTIDE SEQUENCE [LARGE SCALE GENOMIC DNA]</scope>
    <source>
        <strain evidence="8 9">DSM 4734</strain>
    </source>
</reference>
<dbReference type="EMBL" id="RBIM01000005">
    <property type="protein sequence ID" value="RKQ96061.1"/>
    <property type="molecule type" value="Genomic_DNA"/>
</dbReference>
<name>A0A495D4A8_9PROT</name>
<comment type="caution">
    <text evidence="8">The sequence shown here is derived from an EMBL/GenBank/DDBJ whole genome shotgun (WGS) entry which is preliminary data.</text>
</comment>